<keyword evidence="2" id="KW-1185">Reference proteome</keyword>
<gene>
    <name evidence="1" type="ORF">ACFSUD_18010</name>
</gene>
<accession>A0ABW5U934</accession>
<reference evidence="2" key="1">
    <citation type="journal article" date="2019" name="Int. J. Syst. Evol. Microbiol.">
        <title>The Global Catalogue of Microorganisms (GCM) 10K type strain sequencing project: providing services to taxonomists for standard genome sequencing and annotation.</title>
        <authorList>
            <consortium name="The Broad Institute Genomics Platform"/>
            <consortium name="The Broad Institute Genome Sequencing Center for Infectious Disease"/>
            <person name="Wu L."/>
            <person name="Ma J."/>
        </authorList>
    </citation>
    <scope>NUCLEOTIDE SEQUENCE [LARGE SCALE GENOMIC DNA]</scope>
    <source>
        <strain evidence="2">TISTR 2562</strain>
    </source>
</reference>
<protein>
    <recommendedName>
        <fullName evidence="3">Sulfotransferase domain-containing protein</fullName>
    </recommendedName>
</protein>
<dbReference type="Proteomes" id="UP001597474">
    <property type="component" value="Unassembled WGS sequence"/>
</dbReference>
<name>A0ABW5U934_9RHOB</name>
<dbReference type="RefSeq" id="WP_386375898.1">
    <property type="nucleotide sequence ID" value="NZ_JBHUMP010000026.1"/>
</dbReference>
<organism evidence="1 2">
    <name type="scientific">Sulfitobacter aestuarii</name>
    <dbReference type="NCBI Taxonomy" id="2161676"/>
    <lineage>
        <taxon>Bacteria</taxon>
        <taxon>Pseudomonadati</taxon>
        <taxon>Pseudomonadota</taxon>
        <taxon>Alphaproteobacteria</taxon>
        <taxon>Rhodobacterales</taxon>
        <taxon>Roseobacteraceae</taxon>
        <taxon>Sulfitobacter</taxon>
    </lineage>
</organism>
<sequence length="278" mass="31690">MTRRILLHVGSPKCGSTYLQQVMLQNRDRLERARIRYPHDGSGHPGNAGDLAELDAARLAAHFDGGIETLILSHEDLYSLSKRGDALAGLAREQGIEVQLIAFLRPFSEFIYGDYSQFMKQFFDTFLAERRPYGGRDFEGFAQRRIDTMKPAAYLRQWQGRFPQTPLILESHRNIRQVITALLGAELVDSLDWQVDPNRVNRSLRMQDCDSIAAAMRDPGVEAEEIKQMFRDAFHQVAESDPGKTAERTEWIETRFAPQNATLLAEFGFDNRHPAHRG</sequence>
<evidence type="ECO:0000313" key="1">
    <source>
        <dbReference type="EMBL" id="MFD2741471.1"/>
    </source>
</evidence>
<dbReference type="EMBL" id="JBHUMP010000026">
    <property type="protein sequence ID" value="MFD2741471.1"/>
    <property type="molecule type" value="Genomic_DNA"/>
</dbReference>
<proteinExistence type="predicted"/>
<comment type="caution">
    <text evidence="1">The sequence shown here is derived from an EMBL/GenBank/DDBJ whole genome shotgun (WGS) entry which is preliminary data.</text>
</comment>
<evidence type="ECO:0008006" key="3">
    <source>
        <dbReference type="Google" id="ProtNLM"/>
    </source>
</evidence>
<evidence type="ECO:0000313" key="2">
    <source>
        <dbReference type="Proteomes" id="UP001597474"/>
    </source>
</evidence>